<dbReference type="AlphaFoldDB" id="A0A0E0KU16"/>
<sequence>MARWPTCPFAQPKFSTSQPRWSKRKSSSQCVERRRGSGRARGRRGRWRRKMEGVQRCSILAAVFICCWLPVHGRQGSVVEMLVRGSQAFDSQQNSVQFKAVACSHFIEHILCMHGDCFDADGGNADFG</sequence>
<feature type="compositionally biased region" description="Basic residues" evidence="1">
    <location>
        <begin position="36"/>
        <end position="46"/>
    </location>
</feature>
<evidence type="ECO:0000313" key="2">
    <source>
        <dbReference type="EnsemblPlants" id="OPUNC04G19670.1"/>
    </source>
</evidence>
<organism evidence="2">
    <name type="scientific">Oryza punctata</name>
    <name type="common">Red rice</name>
    <dbReference type="NCBI Taxonomy" id="4537"/>
    <lineage>
        <taxon>Eukaryota</taxon>
        <taxon>Viridiplantae</taxon>
        <taxon>Streptophyta</taxon>
        <taxon>Embryophyta</taxon>
        <taxon>Tracheophyta</taxon>
        <taxon>Spermatophyta</taxon>
        <taxon>Magnoliopsida</taxon>
        <taxon>Liliopsida</taxon>
        <taxon>Poales</taxon>
        <taxon>Poaceae</taxon>
        <taxon>BOP clade</taxon>
        <taxon>Oryzoideae</taxon>
        <taxon>Oryzeae</taxon>
        <taxon>Oryzinae</taxon>
        <taxon>Oryza</taxon>
    </lineage>
</organism>
<accession>A0A0E0KU16</accession>
<name>A0A0E0KU16_ORYPU</name>
<dbReference type="Proteomes" id="UP000026962">
    <property type="component" value="Chromosome 4"/>
</dbReference>
<reference evidence="2" key="2">
    <citation type="submission" date="2018-05" db="EMBL/GenBank/DDBJ databases">
        <title>OpunRS2 (Oryza punctata Reference Sequence Version 2).</title>
        <authorList>
            <person name="Zhang J."/>
            <person name="Kudrna D."/>
            <person name="Lee S."/>
            <person name="Talag J."/>
            <person name="Welchert J."/>
            <person name="Wing R.A."/>
        </authorList>
    </citation>
    <scope>NUCLEOTIDE SEQUENCE [LARGE SCALE GENOMIC DNA]</scope>
</reference>
<proteinExistence type="predicted"/>
<feature type="region of interest" description="Disordered" evidence="1">
    <location>
        <begin position="13"/>
        <end position="46"/>
    </location>
</feature>
<dbReference type="HOGENOM" id="CLU_160973_0_0_1"/>
<dbReference type="EnsemblPlants" id="OPUNC04G19670.1">
    <property type="protein sequence ID" value="OPUNC04G19670.1"/>
    <property type="gene ID" value="OPUNC04G19670"/>
</dbReference>
<evidence type="ECO:0000313" key="3">
    <source>
        <dbReference type="Proteomes" id="UP000026962"/>
    </source>
</evidence>
<reference evidence="2" key="1">
    <citation type="submission" date="2015-04" db="UniProtKB">
        <authorList>
            <consortium name="EnsemblPlants"/>
        </authorList>
    </citation>
    <scope>IDENTIFICATION</scope>
</reference>
<dbReference type="Gramene" id="OPUNC04G19670.1">
    <property type="protein sequence ID" value="OPUNC04G19670.1"/>
    <property type="gene ID" value="OPUNC04G19670"/>
</dbReference>
<evidence type="ECO:0000256" key="1">
    <source>
        <dbReference type="SAM" id="MobiDB-lite"/>
    </source>
</evidence>
<keyword evidence="3" id="KW-1185">Reference proteome</keyword>
<protein>
    <submittedName>
        <fullName evidence="2">Uncharacterized protein</fullName>
    </submittedName>
</protein>